<reference evidence="2 3" key="1">
    <citation type="journal article" date="2018" name="Nat. Genet.">
        <title>The Rosa genome provides new insights in the design of modern roses.</title>
        <authorList>
            <person name="Bendahmane M."/>
        </authorList>
    </citation>
    <scope>NUCLEOTIDE SEQUENCE [LARGE SCALE GENOMIC DNA]</scope>
    <source>
        <strain evidence="3">cv. Old Blush</strain>
    </source>
</reference>
<dbReference type="EMBL" id="PDCK01000042">
    <property type="protein sequence ID" value="PRQ38924.1"/>
    <property type="molecule type" value="Genomic_DNA"/>
</dbReference>
<protein>
    <submittedName>
        <fullName evidence="2">Uncharacterized protein</fullName>
    </submittedName>
</protein>
<accession>A0A2P6QXN2</accession>
<comment type="caution">
    <text evidence="2">The sequence shown here is derived from an EMBL/GenBank/DDBJ whole genome shotgun (WGS) entry which is preliminary data.</text>
</comment>
<keyword evidence="3" id="KW-1185">Reference proteome</keyword>
<keyword evidence="1" id="KW-0732">Signal</keyword>
<evidence type="ECO:0000313" key="3">
    <source>
        <dbReference type="Proteomes" id="UP000238479"/>
    </source>
</evidence>
<dbReference type="Gramene" id="PRQ38924">
    <property type="protein sequence ID" value="PRQ38924"/>
    <property type="gene ID" value="RchiOBHm_Chr4g0419331"/>
</dbReference>
<gene>
    <name evidence="2" type="ORF">RchiOBHm_Chr4g0419331</name>
</gene>
<name>A0A2P6QXN2_ROSCH</name>
<sequence length="57" mass="6047">MGSLTFSVGLVWIMAGLSGMQVQGSVEGRDQQFKDVNLSASRLGILKAGFGNYFSCS</sequence>
<evidence type="ECO:0000256" key="1">
    <source>
        <dbReference type="SAM" id="SignalP"/>
    </source>
</evidence>
<feature type="signal peptide" evidence="1">
    <location>
        <begin position="1"/>
        <end position="19"/>
    </location>
</feature>
<feature type="chain" id="PRO_5015124306" evidence="1">
    <location>
        <begin position="20"/>
        <end position="57"/>
    </location>
</feature>
<evidence type="ECO:0000313" key="2">
    <source>
        <dbReference type="EMBL" id="PRQ38924.1"/>
    </source>
</evidence>
<dbReference type="Proteomes" id="UP000238479">
    <property type="component" value="Chromosome 4"/>
</dbReference>
<organism evidence="2 3">
    <name type="scientific">Rosa chinensis</name>
    <name type="common">China rose</name>
    <dbReference type="NCBI Taxonomy" id="74649"/>
    <lineage>
        <taxon>Eukaryota</taxon>
        <taxon>Viridiplantae</taxon>
        <taxon>Streptophyta</taxon>
        <taxon>Embryophyta</taxon>
        <taxon>Tracheophyta</taxon>
        <taxon>Spermatophyta</taxon>
        <taxon>Magnoliopsida</taxon>
        <taxon>eudicotyledons</taxon>
        <taxon>Gunneridae</taxon>
        <taxon>Pentapetalae</taxon>
        <taxon>rosids</taxon>
        <taxon>fabids</taxon>
        <taxon>Rosales</taxon>
        <taxon>Rosaceae</taxon>
        <taxon>Rosoideae</taxon>
        <taxon>Rosoideae incertae sedis</taxon>
        <taxon>Rosa</taxon>
    </lineage>
</organism>
<proteinExistence type="predicted"/>
<dbReference type="AlphaFoldDB" id="A0A2P6QXN2"/>